<dbReference type="AlphaFoldDB" id="A0A9J7K034"/>
<evidence type="ECO:0000256" key="5">
    <source>
        <dbReference type="SAM" id="SignalP"/>
    </source>
</evidence>
<dbReference type="PANTHER" id="PTHR44427:SF4">
    <property type="entry name" value="PREGNANCY SPECIFIC BETA-1-GLYCOPROTEIN 18-RELATED"/>
    <property type="match status" value="1"/>
</dbReference>
<dbReference type="OrthoDB" id="6353782at2759"/>
<dbReference type="KEGG" id="cge:113838232"/>
<dbReference type="RefSeq" id="XP_027289844.1">
    <property type="nucleotide sequence ID" value="XM_027434043.1"/>
</dbReference>
<evidence type="ECO:0000256" key="1">
    <source>
        <dbReference type="ARBA" id="ARBA00022729"/>
    </source>
</evidence>
<dbReference type="GO" id="GO:0009986">
    <property type="term" value="C:cell surface"/>
    <property type="evidence" value="ECO:0007669"/>
    <property type="project" value="TreeGrafter"/>
</dbReference>
<feature type="chain" id="PRO_5039890900" evidence="5">
    <location>
        <begin position="34"/>
        <end position="385"/>
    </location>
</feature>
<dbReference type="SMART" id="SM00409">
    <property type="entry name" value="IG"/>
    <property type="match status" value="3"/>
</dbReference>
<protein>
    <submittedName>
        <fullName evidence="8">Carcinoembryonic antigen-related cell adhesion molecule 3-like</fullName>
    </submittedName>
</protein>
<dbReference type="Gene3D" id="2.60.40.10">
    <property type="entry name" value="Immunoglobulins"/>
    <property type="match status" value="3"/>
</dbReference>
<feature type="domain" description="Immunoglobulin" evidence="6">
    <location>
        <begin position="282"/>
        <end position="383"/>
    </location>
</feature>
<evidence type="ECO:0000256" key="2">
    <source>
        <dbReference type="ARBA" id="ARBA00023180"/>
    </source>
</evidence>
<dbReference type="GO" id="GO:0005886">
    <property type="term" value="C:plasma membrane"/>
    <property type="evidence" value="ECO:0007669"/>
    <property type="project" value="TreeGrafter"/>
</dbReference>
<dbReference type="GO" id="GO:1990782">
    <property type="term" value="F:protein tyrosine kinase binding"/>
    <property type="evidence" value="ECO:0007669"/>
    <property type="project" value="TreeGrafter"/>
</dbReference>
<dbReference type="GO" id="GO:0007165">
    <property type="term" value="P:signal transduction"/>
    <property type="evidence" value="ECO:0007669"/>
    <property type="project" value="TreeGrafter"/>
</dbReference>
<evidence type="ECO:0000313" key="7">
    <source>
        <dbReference type="Proteomes" id="UP001108280"/>
    </source>
</evidence>
<evidence type="ECO:0000259" key="6">
    <source>
        <dbReference type="SMART" id="SM00409"/>
    </source>
</evidence>
<dbReference type="GeneID" id="113838232"/>
<comment type="similarity">
    <text evidence="4">Belongs to the immunoglobulin superfamily. CEA family.</text>
</comment>
<keyword evidence="3" id="KW-0393">Immunoglobulin domain</keyword>
<evidence type="ECO:0000256" key="4">
    <source>
        <dbReference type="ARBA" id="ARBA00038222"/>
    </source>
</evidence>
<dbReference type="InterPro" id="IPR003599">
    <property type="entry name" value="Ig_sub"/>
</dbReference>
<keyword evidence="7" id="KW-1185">Reference proteome</keyword>
<dbReference type="GO" id="GO:0002682">
    <property type="term" value="P:regulation of immune system process"/>
    <property type="evidence" value="ECO:0007669"/>
    <property type="project" value="TreeGrafter"/>
</dbReference>
<feature type="signal peptide" evidence="5">
    <location>
        <begin position="1"/>
        <end position="33"/>
    </location>
</feature>
<keyword evidence="2" id="KW-0325">Glycoprotein</keyword>
<sequence length="385" mass="42486">MEEFAMIPCKGCSPWQGLLLTASLLTCWHLTTTAQVAIESVPPQVVEGEDVLLRVHHLPDNILAFVWHKGVSNMSLGIALYSLAKDGSVTGPEHSGRETVYSNGSLQIRHVTRKDTGYYTFRTINGQLGIVSTTTIYLHVYAELWSRCLHCERSPISTQPTIESVPSSVAEGESVLLVVHNLPKNLRALFWYKGAIVFKNHEVAQHRIAKNSIVMGPAHSGREIVYSNGSLLLQNVTWNDTGFYTLRTLSTDLKDELAHVKLQIDTSHCRPQLTSGQPTVESVPPSVAEGGSALLVAHNLPKNIQAIFWYKGAIVFKNHEIARHRIAKNSIVMGPAHSGRETVYSNGSLLLQNVTRKDAGFYTLRTLTTDLQVGLAHVQLLVESK</sequence>
<organism evidence="7 8">
    <name type="scientific">Cricetulus griseus</name>
    <name type="common">Chinese hamster</name>
    <name type="synonym">Cricetulus barabensis griseus</name>
    <dbReference type="NCBI Taxonomy" id="10029"/>
    <lineage>
        <taxon>Eukaryota</taxon>
        <taxon>Metazoa</taxon>
        <taxon>Chordata</taxon>
        <taxon>Craniata</taxon>
        <taxon>Vertebrata</taxon>
        <taxon>Euteleostomi</taxon>
        <taxon>Mammalia</taxon>
        <taxon>Eutheria</taxon>
        <taxon>Euarchontoglires</taxon>
        <taxon>Glires</taxon>
        <taxon>Rodentia</taxon>
        <taxon>Myomorpha</taxon>
        <taxon>Muroidea</taxon>
        <taxon>Cricetidae</taxon>
        <taxon>Cricetinae</taxon>
        <taxon>Cricetulus</taxon>
    </lineage>
</organism>
<dbReference type="Pfam" id="PF07686">
    <property type="entry name" value="V-set"/>
    <property type="match status" value="3"/>
</dbReference>
<gene>
    <name evidence="8" type="primary">LOC113838232</name>
</gene>
<evidence type="ECO:0000256" key="3">
    <source>
        <dbReference type="ARBA" id="ARBA00023319"/>
    </source>
</evidence>
<dbReference type="InterPro" id="IPR013783">
    <property type="entry name" value="Ig-like_fold"/>
</dbReference>
<dbReference type="InterPro" id="IPR036179">
    <property type="entry name" value="Ig-like_dom_sf"/>
</dbReference>
<dbReference type="SUPFAM" id="SSF48726">
    <property type="entry name" value="Immunoglobulin"/>
    <property type="match status" value="3"/>
</dbReference>
<proteinExistence type="inferred from homology"/>
<dbReference type="CDD" id="cd05774">
    <property type="entry name" value="IgV_CEACAM_D1"/>
    <property type="match status" value="3"/>
</dbReference>
<dbReference type="InterPro" id="IPR013106">
    <property type="entry name" value="Ig_V-set"/>
</dbReference>
<dbReference type="PANTHER" id="PTHR44427">
    <property type="entry name" value="CARCINOEMBRYONIC ANTIGEN-RELATED CELL ADHESION MOLECULE 19"/>
    <property type="match status" value="1"/>
</dbReference>
<feature type="domain" description="Immunoglobulin" evidence="6">
    <location>
        <begin position="40"/>
        <end position="141"/>
    </location>
</feature>
<feature type="domain" description="Immunoglobulin" evidence="6">
    <location>
        <begin position="164"/>
        <end position="265"/>
    </location>
</feature>
<reference evidence="8" key="1">
    <citation type="submission" date="2025-08" db="UniProtKB">
        <authorList>
            <consortium name="RefSeq"/>
        </authorList>
    </citation>
    <scope>IDENTIFICATION</scope>
    <source>
        <strain evidence="8">17A/GY</strain>
        <tissue evidence="8">Liver</tissue>
    </source>
</reference>
<keyword evidence="1 5" id="KW-0732">Signal</keyword>
<dbReference type="FunFam" id="2.60.40.10:FF:000340">
    <property type="entry name" value="Carcinoembryonic antigen-related cell adhesion molecule 1"/>
    <property type="match status" value="2"/>
</dbReference>
<accession>A0A9J7K034</accession>
<evidence type="ECO:0000313" key="8">
    <source>
        <dbReference type="RefSeq" id="XP_027289844.1"/>
    </source>
</evidence>
<name>A0A9J7K034_CRIGR</name>
<dbReference type="InterPro" id="IPR050831">
    <property type="entry name" value="CEA_cell_adhesion"/>
</dbReference>
<dbReference type="Proteomes" id="UP001108280">
    <property type="component" value="Unplaced"/>
</dbReference>